<sequence length="102" mass="10980">MVPGTAIRVPARTKHCMVRRQIREADSWFSHPAGPTSPVGQRLRLPYDQPGHERAAACEPIGQGSSEPVRCTADQHSGGLREGASRSAGAIQDHLPRPVPDP</sequence>
<reference evidence="2" key="1">
    <citation type="submission" date="2019-08" db="EMBL/GenBank/DDBJ databases">
        <authorList>
            <person name="Kucharzyk K."/>
            <person name="Murdoch R.W."/>
            <person name="Higgins S."/>
            <person name="Loffler F."/>
        </authorList>
    </citation>
    <scope>NUCLEOTIDE SEQUENCE</scope>
</reference>
<comment type="caution">
    <text evidence="2">The sequence shown here is derived from an EMBL/GenBank/DDBJ whole genome shotgun (WGS) entry which is preliminary data.</text>
</comment>
<protein>
    <submittedName>
        <fullName evidence="2">Uncharacterized protein</fullName>
    </submittedName>
</protein>
<proteinExistence type="predicted"/>
<name>A0A645F4G7_9ZZZZ</name>
<evidence type="ECO:0000256" key="1">
    <source>
        <dbReference type="SAM" id="MobiDB-lite"/>
    </source>
</evidence>
<organism evidence="2">
    <name type="scientific">bioreactor metagenome</name>
    <dbReference type="NCBI Taxonomy" id="1076179"/>
    <lineage>
        <taxon>unclassified sequences</taxon>
        <taxon>metagenomes</taxon>
        <taxon>ecological metagenomes</taxon>
    </lineage>
</organism>
<dbReference type="AlphaFoldDB" id="A0A645F4G7"/>
<evidence type="ECO:0000313" key="2">
    <source>
        <dbReference type="EMBL" id="MPN08412.1"/>
    </source>
</evidence>
<gene>
    <name evidence="2" type="ORF">SDC9_155694</name>
</gene>
<dbReference type="EMBL" id="VSSQ01054457">
    <property type="protein sequence ID" value="MPN08412.1"/>
    <property type="molecule type" value="Genomic_DNA"/>
</dbReference>
<accession>A0A645F4G7</accession>
<feature type="region of interest" description="Disordered" evidence="1">
    <location>
        <begin position="59"/>
        <end position="102"/>
    </location>
</feature>